<evidence type="ECO:0000313" key="2">
    <source>
        <dbReference type="Proteomes" id="UP000593890"/>
    </source>
</evidence>
<keyword evidence="2" id="KW-1185">Reference proteome</keyword>
<proteinExistence type="predicted"/>
<dbReference type="KEGG" id="sman:C12CBH8_15500"/>
<gene>
    <name evidence="1" type="ORF">C12CBH8_15500</name>
</gene>
<organism evidence="1 2">
    <name type="scientific">Solibaculum mannosilyticum</name>
    <dbReference type="NCBI Taxonomy" id="2780922"/>
    <lineage>
        <taxon>Bacteria</taxon>
        <taxon>Bacillati</taxon>
        <taxon>Bacillota</taxon>
        <taxon>Clostridia</taxon>
        <taxon>Eubacteriales</taxon>
        <taxon>Oscillospiraceae</taxon>
        <taxon>Solibaculum</taxon>
    </lineage>
</organism>
<evidence type="ECO:0000313" key="1">
    <source>
        <dbReference type="EMBL" id="BCI60911.1"/>
    </source>
</evidence>
<dbReference type="Proteomes" id="UP000593890">
    <property type="component" value="Chromosome"/>
</dbReference>
<name>A0A7I8D264_9FIRM</name>
<reference evidence="2" key="1">
    <citation type="submission" date="2020-07" db="EMBL/GenBank/DDBJ databases">
        <title>Complete genome sequencing of Clostridia bacterium strain 12CBH8.</title>
        <authorList>
            <person name="Sakamoto M."/>
            <person name="Murakami T."/>
            <person name="Mori H."/>
        </authorList>
    </citation>
    <scope>NUCLEOTIDE SEQUENCE [LARGE SCALE GENOMIC DNA]</scope>
    <source>
        <strain evidence="2">12CBH8</strain>
    </source>
</reference>
<accession>A0A7I8D264</accession>
<sequence length="111" mass="12949">MVLLVVGGMEGILKLDTQSPRNTNVLHTVYDKYISMYALQTTCIRTILFSEVIDLFCENCFCIYWVAGRCSLDEVALDIQGTCQQCIYVDLEEEVLKQYREKFLERYNQEL</sequence>
<dbReference type="AlphaFoldDB" id="A0A7I8D264"/>
<protein>
    <submittedName>
        <fullName evidence="1">Uncharacterized protein</fullName>
    </submittedName>
</protein>
<dbReference type="EMBL" id="AP023321">
    <property type="protein sequence ID" value="BCI60911.1"/>
    <property type="molecule type" value="Genomic_DNA"/>
</dbReference>